<gene>
    <name evidence="2" type="ORF">Bealeia1_01715</name>
</gene>
<dbReference type="RefSeq" id="WP_331256239.1">
    <property type="nucleotide sequence ID" value="NZ_CP133270.1"/>
</dbReference>
<sequence length="137" mass="14820">MKNYLFTVIWALFSISSTALLGLANPASQFCVDSGGKVYIEKRGDGGEYGICDLGDNQLCEEWALLRRKCPPQGVKVTGFDTPQQVYCVIQGGSLSEDQGECILSSGAICKLEALWNGQCDEVAVLKDSALMDITKD</sequence>
<feature type="chain" id="PRO_5047432031" evidence="1">
    <location>
        <begin position="20"/>
        <end position="137"/>
    </location>
</feature>
<dbReference type="InterPro" id="IPR005590">
    <property type="entry name" value="DUF333"/>
</dbReference>
<keyword evidence="1" id="KW-0732">Signal</keyword>
<name>A0ABZ2C508_9PROT</name>
<organism evidence="2 3">
    <name type="scientific">Candidatus Bealeia paramacronuclearis</name>
    <dbReference type="NCBI Taxonomy" id="1921001"/>
    <lineage>
        <taxon>Bacteria</taxon>
        <taxon>Pseudomonadati</taxon>
        <taxon>Pseudomonadota</taxon>
        <taxon>Alphaproteobacteria</taxon>
        <taxon>Holosporales</taxon>
        <taxon>Holosporaceae</taxon>
        <taxon>Candidatus Bealeia</taxon>
    </lineage>
</organism>
<accession>A0ABZ2C508</accession>
<proteinExistence type="predicted"/>
<dbReference type="Pfam" id="PF03891">
    <property type="entry name" value="DUF333"/>
    <property type="match status" value="1"/>
</dbReference>
<dbReference type="EMBL" id="CP133270">
    <property type="protein sequence ID" value="WVX67504.1"/>
    <property type="molecule type" value="Genomic_DNA"/>
</dbReference>
<evidence type="ECO:0000313" key="3">
    <source>
        <dbReference type="Proteomes" id="UP001330434"/>
    </source>
</evidence>
<protein>
    <submittedName>
        <fullName evidence="2">DUF333 domain-containing protein</fullName>
    </submittedName>
</protein>
<reference evidence="2 3" key="1">
    <citation type="journal article" date="2024" name="Environ. Microbiol.">
        <title>Novel evolutionary insights on the interactions of the Holosporales (Alphaproteobacteria) with eukaryotic hosts from comparative genomics.</title>
        <authorList>
            <person name="Giovannini M."/>
            <person name="Petroni G."/>
            <person name="Castelli M."/>
        </authorList>
    </citation>
    <scope>NUCLEOTIDE SEQUENCE [LARGE SCALE GENOMIC DNA]</scope>
    <source>
        <strain evidence="2 3">US_Bl 15I1</strain>
    </source>
</reference>
<feature type="signal peptide" evidence="1">
    <location>
        <begin position="1"/>
        <end position="19"/>
    </location>
</feature>
<keyword evidence="3" id="KW-1185">Reference proteome</keyword>
<evidence type="ECO:0000313" key="2">
    <source>
        <dbReference type="EMBL" id="WVX67504.1"/>
    </source>
</evidence>
<evidence type="ECO:0000256" key="1">
    <source>
        <dbReference type="SAM" id="SignalP"/>
    </source>
</evidence>
<dbReference type="PANTHER" id="PTHR38008">
    <property type="entry name" value="HEMOLYSIN-RELATED"/>
    <property type="match status" value="1"/>
</dbReference>
<dbReference type="PANTHER" id="PTHR38008:SF2">
    <property type="entry name" value="HEMOLYSIN"/>
    <property type="match status" value="1"/>
</dbReference>
<dbReference type="Proteomes" id="UP001330434">
    <property type="component" value="Chromosome"/>
</dbReference>